<dbReference type="OrthoDB" id="5599552at2759"/>
<feature type="region of interest" description="Disordered" evidence="1">
    <location>
        <begin position="194"/>
        <end position="228"/>
    </location>
</feature>
<feature type="region of interest" description="Disordered" evidence="1">
    <location>
        <begin position="48"/>
        <end position="94"/>
    </location>
</feature>
<organism evidence="2 3">
    <name type="scientific">Aspergillus ruber (strain CBS 135680)</name>
    <dbReference type="NCBI Taxonomy" id="1388766"/>
    <lineage>
        <taxon>Eukaryota</taxon>
        <taxon>Fungi</taxon>
        <taxon>Dikarya</taxon>
        <taxon>Ascomycota</taxon>
        <taxon>Pezizomycotina</taxon>
        <taxon>Eurotiomycetes</taxon>
        <taxon>Eurotiomycetidae</taxon>
        <taxon>Eurotiales</taxon>
        <taxon>Aspergillaceae</taxon>
        <taxon>Aspergillus</taxon>
        <taxon>Aspergillus subgen. Aspergillus</taxon>
    </lineage>
</organism>
<evidence type="ECO:0000256" key="1">
    <source>
        <dbReference type="SAM" id="MobiDB-lite"/>
    </source>
</evidence>
<protein>
    <submittedName>
        <fullName evidence="2">Uncharacterized protein</fullName>
    </submittedName>
</protein>
<reference evidence="3" key="1">
    <citation type="journal article" date="2014" name="Nat. Commun.">
        <title>Genomic adaptations of the halophilic Dead Sea filamentous fungus Eurotium rubrum.</title>
        <authorList>
            <person name="Kis-Papo T."/>
            <person name="Weig A.R."/>
            <person name="Riley R."/>
            <person name="Persoh D."/>
            <person name="Salamov A."/>
            <person name="Sun H."/>
            <person name="Lipzen A."/>
            <person name="Wasser S.P."/>
            <person name="Rambold G."/>
            <person name="Grigoriev I.V."/>
            <person name="Nevo E."/>
        </authorList>
    </citation>
    <scope>NUCLEOTIDE SEQUENCE [LARGE SCALE GENOMIC DNA]</scope>
    <source>
        <strain evidence="3">CBS 135680</strain>
    </source>
</reference>
<gene>
    <name evidence="2" type="ORF">EURHEDRAFT_30715</name>
</gene>
<dbReference type="EMBL" id="KK088411">
    <property type="protein sequence ID" value="EYE99817.1"/>
    <property type="molecule type" value="Genomic_DNA"/>
</dbReference>
<feature type="region of interest" description="Disordered" evidence="1">
    <location>
        <begin position="648"/>
        <end position="680"/>
    </location>
</feature>
<dbReference type="GeneID" id="63693417"/>
<keyword evidence="3" id="KW-1185">Reference proteome</keyword>
<dbReference type="HOGENOM" id="CLU_394301_0_0_1"/>
<proteinExistence type="predicted"/>
<evidence type="ECO:0000313" key="3">
    <source>
        <dbReference type="Proteomes" id="UP000019804"/>
    </source>
</evidence>
<feature type="compositionally biased region" description="Acidic residues" evidence="1">
    <location>
        <begin position="67"/>
        <end position="76"/>
    </location>
</feature>
<evidence type="ECO:0000313" key="2">
    <source>
        <dbReference type="EMBL" id="EYE99817.1"/>
    </source>
</evidence>
<dbReference type="Proteomes" id="UP000019804">
    <property type="component" value="Unassembled WGS sequence"/>
</dbReference>
<accession>A0A017SS42</accession>
<sequence>MSTNSSNNVCTDLAVFAEEKTPTRHISNSIEKIPGGYSSRLSLIPEIRTTGGLPPEQQQHSEVDNFYQEETEADDTFQEKEDSTDLIDKSTPDTLVPEVVATGDVDAQLMVEELDTQSKIASDELLISSDTDEDTLSDIEEDDHEISSPTPVMPSTPVIPLTPTSLTHTFAHDGSVTNHVKTESVEAVLKMPKAARDDLLPSPEAGGTPTKDDEDDDPGSPTPVRPTRLIIPLTTAPVIEDTKSPSMSSSADIAYSESKSFQYVSSEPGFDLKDGILLVSNPPQANFATYKITITVSVHLKKGKLQGWHDLVIPGLPRVRNGESGFLIFLIPEGCGMEFRTTNFRRNRFVENCFFAEFAISGDLVIPLRVCDLRSYGIVKDFTVDYEFIADHDVLDGNKVGVAYNAVCELKLPNRRIWADKCCFLLDIEGGPEGFYQYELDQPCTKFPIIYLASWNRPIGAAHVQITCPPKTLEMFCITWDVKDLSRLETKWLPRIYPGSPGVNGQERQTLRKRFINALGVADCYEIVEAGEDYKTVENSDCPEVSVHYACGDNGASQNQKADETSDENGSSRLLMSFTSSLFLLWTVMVILAVDVRDVQPDNTNVNTEYHPSNYTIADRSHECSPDTIEMLGIDYGSLENETSIEGEKAELETSSVVGDKRADEPERTESGINPSISANERSLRDRVDYLLGWKGPTS</sequence>
<dbReference type="RefSeq" id="XP_040643505.1">
    <property type="nucleotide sequence ID" value="XM_040778293.1"/>
</dbReference>
<feature type="compositionally biased region" description="Basic and acidic residues" evidence="1">
    <location>
        <begin position="659"/>
        <end position="670"/>
    </location>
</feature>
<feature type="compositionally biased region" description="Basic and acidic residues" evidence="1">
    <location>
        <begin position="77"/>
        <end position="91"/>
    </location>
</feature>
<name>A0A017SS42_ASPRC</name>
<feature type="compositionally biased region" description="Polar residues" evidence="1">
    <location>
        <begin position="671"/>
        <end position="680"/>
    </location>
</feature>
<dbReference type="AlphaFoldDB" id="A0A017SS42"/>